<comment type="caution">
    <text evidence="1">The sequence shown here is derived from an EMBL/GenBank/DDBJ whole genome shotgun (WGS) entry which is preliminary data.</text>
</comment>
<proteinExistence type="predicted"/>
<dbReference type="OrthoDB" id="2009917at2"/>
<reference evidence="1 2" key="1">
    <citation type="submission" date="2018-08" db="EMBL/GenBank/DDBJ databases">
        <title>A genome reference for cultivated species of the human gut microbiota.</title>
        <authorList>
            <person name="Zou Y."/>
            <person name="Xue W."/>
            <person name="Luo G."/>
        </authorList>
    </citation>
    <scope>NUCLEOTIDE SEQUENCE [LARGE SCALE GENOMIC DNA]</scope>
    <source>
        <strain evidence="1 2">AF26-4BH</strain>
    </source>
</reference>
<dbReference type="AlphaFoldDB" id="A0A3E3IEG4"/>
<gene>
    <name evidence="1" type="ORF">DWY69_25900</name>
</gene>
<name>A0A3E3IEG4_9FIRM</name>
<dbReference type="Gene3D" id="3.40.50.880">
    <property type="match status" value="1"/>
</dbReference>
<evidence type="ECO:0000313" key="2">
    <source>
        <dbReference type="Proteomes" id="UP000261166"/>
    </source>
</evidence>
<dbReference type="PANTHER" id="PTHR36848">
    <property type="entry name" value="DNA-BINDING PROTEIN (PUTATIVE SECRETED PROTEIN)-RELATED"/>
    <property type="match status" value="1"/>
</dbReference>
<dbReference type="Proteomes" id="UP000261166">
    <property type="component" value="Unassembled WGS sequence"/>
</dbReference>
<accession>A0A3E3IEG4</accession>
<protein>
    <recommendedName>
        <fullName evidence="3">Glycosyl hydrolases family 2 sugar binding domain-containing protein</fullName>
    </recommendedName>
</protein>
<dbReference type="InterPro" id="IPR029062">
    <property type="entry name" value="Class_I_gatase-like"/>
</dbReference>
<dbReference type="Pfam" id="PF17132">
    <property type="entry name" value="Glyco_hydro_106"/>
    <property type="match status" value="1"/>
</dbReference>
<evidence type="ECO:0000313" key="1">
    <source>
        <dbReference type="EMBL" id="RGE65474.1"/>
    </source>
</evidence>
<sequence>MVIRGMDMILKEFMSPPQKYGEVSFFWWHGDKITKEKLHWILEQLKEKGIAGLQLNYCHSDKGGQQYGLTMDSDPRPFSDEWWELLGWLLEECKKYDMSISLSDYTLGAPGQGSYMDAVLDKHPEFIGQKLEWKDGAVHIVKVPFSANPMAKGIGKAVADEFYGAFERHFPGECGKHINYFFSDELNFNIRGNLWSDDFKEEFLKRKGYDITEKWEALFRDTGEETPKIRLDYYDVIVQLSEEEYFRPVYEWHESRGMTFGCDHGGRGQDVTEFGDYFRTMKWNQGPGNDQPHLASNIIKSKVSSSIAHLYQRPRVWLEGFYSSGWQTSGADVADAVFRNFGLGHNLLSLHGLYYSTHGSMWEWAPPCNHYHMPYWSQMGTLLECTRRLSYVLSQGVHRCDAAVIYPVAAVEADEEQGKQAVAAAFEMGRTLYRGGIDFDFIDFESVERAGTKNGKLCVAGEEYRYLVLPDMANVRFGMLQALAEFAEGGGQVLILGRLPEGSDHAGRKDEELNRLCSILEKEGKRFLQTQEALEYIKRQGNPDFSAENADVFFHHRIIEGRDLYYLYGIKKGTVCRFRTEGIPVFMNPWSGERRRAEFCDYNTEDGFTIMKLPFTEKEPVILAFEADAEETLRLPVYRDGKADVLDISGEWESEILPTMDNRFGDYRLPAAEEFIGPEAREAGFHIEEETERESKDKTSWSSEWLTYGEYYWVSYGNTEKEEAFIQMETPSEYFIPGVVSLKYGVRGDAGYQGSYHGLKGKLSDAFITLGEKRLLKAGSDSIYEGTGTCYVFMIFYAKEDMTTDMETGEMRPDGVWVNHVRISGDKVRLKAGNNFVLLKYPGSGRTYFVLLKEHAFIQRQPLVTKWYQNTDLVPFDPHPDWAGKTGWYCITAPAGTRGIRLVTVGETKLFAGKEEVLKKDGIYWLARPLERAAKIRFQICQERGYYGCNAVLEPIKFVLGKGKMQLPLHWEKEGLKFYSGGIRLSRTFELHKGRKIRLQIHESGCAVQVSVNGRKTHSLVAEPYECDLTEYITEGENKIELIYYNTMHNHMLTIPTNYNFEHSPDWRAEE</sequence>
<dbReference type="Gene3D" id="2.60.120.260">
    <property type="entry name" value="Galactose-binding domain-like"/>
    <property type="match status" value="1"/>
</dbReference>
<dbReference type="PANTHER" id="PTHR36848:SF2">
    <property type="entry name" value="SECRETED PROTEIN"/>
    <property type="match status" value="1"/>
</dbReference>
<organism evidence="1 2">
    <name type="scientific">Eisenbergiella massiliensis</name>
    <dbReference type="NCBI Taxonomy" id="1720294"/>
    <lineage>
        <taxon>Bacteria</taxon>
        <taxon>Bacillati</taxon>
        <taxon>Bacillota</taxon>
        <taxon>Clostridia</taxon>
        <taxon>Lachnospirales</taxon>
        <taxon>Lachnospiraceae</taxon>
        <taxon>Eisenbergiella</taxon>
    </lineage>
</organism>
<dbReference type="SUPFAM" id="SSF49785">
    <property type="entry name" value="Galactose-binding domain-like"/>
    <property type="match status" value="1"/>
</dbReference>
<dbReference type="InterPro" id="IPR053161">
    <property type="entry name" value="Ulvan_degrading_GH"/>
</dbReference>
<dbReference type="EMBL" id="QVLU01000035">
    <property type="protein sequence ID" value="RGE65474.1"/>
    <property type="molecule type" value="Genomic_DNA"/>
</dbReference>
<dbReference type="InterPro" id="IPR008979">
    <property type="entry name" value="Galactose-bd-like_sf"/>
</dbReference>
<dbReference type="CDD" id="cd03143">
    <property type="entry name" value="A4_beta-galactosidase_middle_domain"/>
    <property type="match status" value="1"/>
</dbReference>
<evidence type="ECO:0008006" key="3">
    <source>
        <dbReference type="Google" id="ProtNLM"/>
    </source>
</evidence>